<proteinExistence type="predicted"/>
<dbReference type="SUPFAM" id="SSF52833">
    <property type="entry name" value="Thioredoxin-like"/>
    <property type="match status" value="1"/>
</dbReference>
<dbReference type="Pfam" id="PF00085">
    <property type="entry name" value="Thioredoxin"/>
    <property type="match status" value="1"/>
</dbReference>
<dbReference type="RefSeq" id="WP_182164996.1">
    <property type="nucleotide sequence ID" value="NZ_JACEZT010000012.1"/>
</dbReference>
<sequence>METLYRTDAPTRAEIDALPGAVLLEFGANWCGHCMAAQPPLAEAFAGHGAVTHIKVEDGPGRPLGRSFRVKLWPTLIFLRDGQEVERLVRPLAAAPIADALARIEAPPP</sequence>
<keyword evidence="3" id="KW-1185">Reference proteome</keyword>
<comment type="caution">
    <text evidence="2">The sequence shown here is derived from an EMBL/GenBank/DDBJ whole genome shotgun (WGS) entry which is preliminary data.</text>
</comment>
<organism evidence="2 3">
    <name type="scientific">Rugamonas brunnea</name>
    <dbReference type="NCBI Taxonomy" id="2758569"/>
    <lineage>
        <taxon>Bacteria</taxon>
        <taxon>Pseudomonadati</taxon>
        <taxon>Pseudomonadota</taxon>
        <taxon>Betaproteobacteria</taxon>
        <taxon>Burkholderiales</taxon>
        <taxon>Oxalobacteraceae</taxon>
        <taxon>Telluria group</taxon>
        <taxon>Rugamonas</taxon>
    </lineage>
</organism>
<evidence type="ECO:0000313" key="3">
    <source>
        <dbReference type="Proteomes" id="UP000534388"/>
    </source>
</evidence>
<gene>
    <name evidence="2" type="ORF">H3H37_17975</name>
</gene>
<dbReference type="AlphaFoldDB" id="A0A7W2ICV4"/>
<name>A0A7W2ICV4_9BURK</name>
<protein>
    <submittedName>
        <fullName evidence="2">Thioredoxin family protein</fullName>
    </submittedName>
</protein>
<evidence type="ECO:0000313" key="2">
    <source>
        <dbReference type="EMBL" id="MBA5638951.1"/>
    </source>
</evidence>
<dbReference type="CDD" id="cd02947">
    <property type="entry name" value="TRX_family"/>
    <property type="match status" value="1"/>
</dbReference>
<dbReference type="InterPro" id="IPR013766">
    <property type="entry name" value="Thioredoxin_domain"/>
</dbReference>
<reference evidence="2 3" key="1">
    <citation type="submission" date="2020-07" db="EMBL/GenBank/DDBJ databases">
        <title>Novel species isolated from subtropical streams in China.</title>
        <authorList>
            <person name="Lu H."/>
        </authorList>
    </citation>
    <scope>NUCLEOTIDE SEQUENCE [LARGE SCALE GENOMIC DNA]</scope>
    <source>
        <strain evidence="2 3">LX20W</strain>
    </source>
</reference>
<feature type="domain" description="Thioredoxin" evidence="1">
    <location>
        <begin position="15"/>
        <end position="100"/>
    </location>
</feature>
<dbReference type="EMBL" id="JACEZT010000012">
    <property type="protein sequence ID" value="MBA5638951.1"/>
    <property type="molecule type" value="Genomic_DNA"/>
</dbReference>
<dbReference type="Gene3D" id="3.40.30.10">
    <property type="entry name" value="Glutaredoxin"/>
    <property type="match status" value="1"/>
</dbReference>
<evidence type="ECO:0000259" key="1">
    <source>
        <dbReference type="Pfam" id="PF00085"/>
    </source>
</evidence>
<dbReference type="Proteomes" id="UP000534388">
    <property type="component" value="Unassembled WGS sequence"/>
</dbReference>
<dbReference type="InterPro" id="IPR036249">
    <property type="entry name" value="Thioredoxin-like_sf"/>
</dbReference>
<accession>A0A7W2ICV4</accession>